<feature type="region of interest" description="Disordered" evidence="1">
    <location>
        <begin position="59"/>
        <end position="80"/>
    </location>
</feature>
<dbReference type="EMBL" id="AE000516">
    <property type="protein sequence ID" value="AAK46844.1"/>
    <property type="molecule type" value="Genomic_DNA"/>
</dbReference>
<accession>Q8VJI1</accession>
<sequence>MSAMEIHLFFVGIPLLLVVVLSVLIWSRKGPHPATYKLSEPWTHPPILWAATDEVVGSAHGGHGHDASEFTVGGGASGTW</sequence>
<reference evidence="3 4" key="1">
    <citation type="journal article" date="2002" name="J. Bacteriol.">
        <title>Whole-genome comparison of Mycobacterium tuberculosis clinical and laboratory strains.</title>
        <authorList>
            <person name="Fleischmann R.D."/>
            <person name="Alland D."/>
            <person name="Eisen J.A."/>
            <person name="Carpenter L."/>
            <person name="White O."/>
            <person name="Peterson J."/>
            <person name="DeBoy R."/>
            <person name="Dodson R."/>
            <person name="Gwinn M."/>
            <person name="Haft D."/>
            <person name="Hickey E."/>
            <person name="Kolonay J.F."/>
            <person name="Nelson W.C."/>
            <person name="Umayam L.A."/>
            <person name="Ermolaeva M."/>
            <person name="Salzberg S.L."/>
            <person name="Delcher A."/>
            <person name="Utterback T."/>
            <person name="Weidman J."/>
            <person name="Khouri H."/>
            <person name="Gill J."/>
            <person name="Mikula A."/>
            <person name="Bishai W."/>
            <person name="Jacobs Jr W.R.Jr."/>
            <person name="Venter J.C."/>
            <person name="Fraser C.M."/>
        </authorList>
    </citation>
    <scope>NUCLEOTIDE SEQUENCE [LARGE SCALE GENOMIC DNA]</scope>
    <source>
        <strain evidence="4">CDC 1551 / Oshkosh</strain>
    </source>
</reference>
<keyword evidence="4" id="KW-1185">Reference proteome</keyword>
<dbReference type="AlphaFoldDB" id="Q8VJI1"/>
<protein>
    <submittedName>
        <fullName evidence="3">Uncharacterized protein</fullName>
    </submittedName>
</protein>
<keyword evidence="2" id="KW-0472">Membrane</keyword>
<dbReference type="KEGG" id="mtc:MT2544"/>
<dbReference type="HOGENOM" id="CLU_150001_2_0_11"/>
<evidence type="ECO:0000313" key="4">
    <source>
        <dbReference type="Proteomes" id="UP000001020"/>
    </source>
</evidence>
<feature type="transmembrane region" description="Helical" evidence="2">
    <location>
        <begin position="6"/>
        <end position="27"/>
    </location>
</feature>
<proteinExistence type="predicted"/>
<keyword evidence="2" id="KW-1133">Transmembrane helix</keyword>
<evidence type="ECO:0000313" key="3">
    <source>
        <dbReference type="EMBL" id="AAK46844.1"/>
    </source>
</evidence>
<evidence type="ECO:0000256" key="2">
    <source>
        <dbReference type="SAM" id="Phobius"/>
    </source>
</evidence>
<evidence type="ECO:0000256" key="1">
    <source>
        <dbReference type="SAM" id="MobiDB-lite"/>
    </source>
</evidence>
<organism evidence="3 4">
    <name type="scientific">Mycobacterium tuberculosis (strain CDC 1551 / Oshkosh)</name>
    <dbReference type="NCBI Taxonomy" id="83331"/>
    <lineage>
        <taxon>Bacteria</taxon>
        <taxon>Bacillati</taxon>
        <taxon>Actinomycetota</taxon>
        <taxon>Actinomycetes</taxon>
        <taxon>Mycobacteriales</taxon>
        <taxon>Mycobacteriaceae</taxon>
        <taxon>Mycobacterium</taxon>
        <taxon>Mycobacterium tuberculosis complex</taxon>
    </lineage>
</organism>
<gene>
    <name evidence="3" type="ordered locus">MT2544</name>
</gene>
<keyword evidence="2" id="KW-0812">Transmembrane</keyword>
<dbReference type="Proteomes" id="UP000001020">
    <property type="component" value="Chromosome"/>
</dbReference>
<name>Q8VJI1_MYCTO</name>